<evidence type="ECO:0000256" key="4">
    <source>
        <dbReference type="ARBA" id="ARBA00038306"/>
    </source>
</evidence>
<feature type="domain" description="Outer membrane protein beta-barrel" evidence="6">
    <location>
        <begin position="11"/>
        <end position="242"/>
    </location>
</feature>
<feature type="chain" id="PRO_5003321115" evidence="5">
    <location>
        <begin position="26"/>
        <end position="278"/>
    </location>
</feature>
<dbReference type="InterPro" id="IPR051692">
    <property type="entry name" value="OMP-like"/>
</dbReference>
<dbReference type="Proteomes" id="UP000006512">
    <property type="component" value="Unassembled WGS sequence"/>
</dbReference>
<comment type="subcellular location">
    <subcellularLocation>
        <location evidence="1">Membrane</location>
    </subcellularLocation>
</comment>
<keyword evidence="3" id="KW-0472">Membrane</keyword>
<dbReference type="GO" id="GO:0016020">
    <property type="term" value="C:membrane"/>
    <property type="evidence" value="ECO:0007669"/>
    <property type="project" value="UniProtKB-SubCell"/>
</dbReference>
<proteinExistence type="inferred from homology"/>
<evidence type="ECO:0000256" key="1">
    <source>
        <dbReference type="ARBA" id="ARBA00004370"/>
    </source>
</evidence>
<evidence type="ECO:0000256" key="2">
    <source>
        <dbReference type="ARBA" id="ARBA00022729"/>
    </source>
</evidence>
<dbReference type="InterPro" id="IPR011250">
    <property type="entry name" value="OMP/PagP_B-barrel"/>
</dbReference>
<dbReference type="STRING" id="715226.ABI_46050"/>
<evidence type="ECO:0000256" key="5">
    <source>
        <dbReference type="SAM" id="SignalP"/>
    </source>
</evidence>
<keyword evidence="8" id="KW-1185">Reference proteome</keyword>
<dbReference type="eggNOG" id="COG3637">
    <property type="taxonomic scope" value="Bacteria"/>
</dbReference>
<evidence type="ECO:0000256" key="3">
    <source>
        <dbReference type="ARBA" id="ARBA00023136"/>
    </source>
</evidence>
<dbReference type="InterPro" id="IPR027385">
    <property type="entry name" value="Beta-barrel_OMP"/>
</dbReference>
<evidence type="ECO:0000313" key="8">
    <source>
        <dbReference type="Proteomes" id="UP000006512"/>
    </source>
</evidence>
<evidence type="ECO:0000259" key="6">
    <source>
        <dbReference type="Pfam" id="PF13505"/>
    </source>
</evidence>
<organism evidence="7 8">
    <name type="scientific">Asticcacaulis biprosthecium C19</name>
    <dbReference type="NCBI Taxonomy" id="715226"/>
    <lineage>
        <taxon>Bacteria</taxon>
        <taxon>Pseudomonadati</taxon>
        <taxon>Pseudomonadota</taxon>
        <taxon>Alphaproteobacteria</taxon>
        <taxon>Caulobacterales</taxon>
        <taxon>Caulobacteraceae</taxon>
        <taxon>Asticcacaulis</taxon>
    </lineage>
</organism>
<protein>
    <submittedName>
        <fullName evidence="7">Membrane protein</fullName>
    </submittedName>
</protein>
<feature type="signal peptide" evidence="5">
    <location>
        <begin position="1"/>
        <end position="25"/>
    </location>
</feature>
<dbReference type="Gene3D" id="2.40.160.20">
    <property type="match status" value="1"/>
</dbReference>
<keyword evidence="2 5" id="KW-0732">Signal</keyword>
<dbReference type="PANTHER" id="PTHR34001">
    <property type="entry name" value="BLL7405 PROTEIN"/>
    <property type="match status" value="1"/>
</dbReference>
<dbReference type="HOGENOM" id="CLU_037100_5_0_5"/>
<dbReference type="SUPFAM" id="SSF56925">
    <property type="entry name" value="OMPA-like"/>
    <property type="match status" value="1"/>
</dbReference>
<accession>F4QTV8</accession>
<dbReference type="RefSeq" id="WP_006275379.1">
    <property type="nucleotide sequence ID" value="NZ_GL883081.1"/>
</dbReference>
<dbReference type="EMBL" id="GL883081">
    <property type="protein sequence ID" value="EGF89258.1"/>
    <property type="molecule type" value="Genomic_DNA"/>
</dbReference>
<comment type="similarity">
    <text evidence="4">Belongs to the Omp25/RopB family.</text>
</comment>
<dbReference type="Pfam" id="PF13505">
    <property type="entry name" value="OMP_b-brl"/>
    <property type="match status" value="1"/>
</dbReference>
<name>F4QTV8_9CAUL</name>
<dbReference type="AlphaFoldDB" id="F4QTV8"/>
<sequence>MQTTKLTVTLIATGMLAAGAPAAWSQDWAGPYVGVAAGMSNIADDNETVEFDTNLDGAYGDTVNTFAGANAFSPGFCTGAANGRTPGEGCAKQREEAGIGLRAGYDWQVGNWVFGVVGEVTNANFEDSVTAFSTTPANYVFTRDIENINALRGKAGYVMGDWQVYLTAGYAQADIERTFRTSNALNSFTATDGDDSDGYQVGLGIEQRISGRWIGGIEYLRTSLKDEPAVVVRAGPSANTFNSNPFLIVNSSGTDMRRTSDKIEIDTLRLSLRYQFGG</sequence>
<reference evidence="8" key="1">
    <citation type="submission" date="2011-03" db="EMBL/GenBank/DDBJ databases">
        <title>Draft genome sequence of Brevundimonas diminuta.</title>
        <authorList>
            <person name="Brown P.J.B."/>
            <person name="Buechlein A."/>
            <person name="Hemmerich C."/>
            <person name="Brun Y.V."/>
        </authorList>
    </citation>
    <scope>NUCLEOTIDE SEQUENCE [LARGE SCALE GENOMIC DNA]</scope>
    <source>
        <strain evidence="8">C19</strain>
    </source>
</reference>
<evidence type="ECO:0000313" key="7">
    <source>
        <dbReference type="EMBL" id="EGF89258.1"/>
    </source>
</evidence>
<gene>
    <name evidence="7" type="ORF">ABI_46050</name>
</gene>
<dbReference type="OrthoDB" id="9815357at2"/>
<dbReference type="PANTHER" id="PTHR34001:SF3">
    <property type="entry name" value="BLL7405 PROTEIN"/>
    <property type="match status" value="1"/>
</dbReference>